<organism evidence="1 2">
    <name type="scientific">Gossypium arboreum</name>
    <name type="common">Tree cotton</name>
    <name type="synonym">Gossypium nanking</name>
    <dbReference type="NCBI Taxonomy" id="29729"/>
    <lineage>
        <taxon>Eukaryota</taxon>
        <taxon>Viridiplantae</taxon>
        <taxon>Streptophyta</taxon>
        <taxon>Embryophyta</taxon>
        <taxon>Tracheophyta</taxon>
        <taxon>Spermatophyta</taxon>
        <taxon>Magnoliopsida</taxon>
        <taxon>eudicotyledons</taxon>
        <taxon>Gunneridae</taxon>
        <taxon>Pentapetalae</taxon>
        <taxon>rosids</taxon>
        <taxon>malvids</taxon>
        <taxon>Malvales</taxon>
        <taxon>Malvaceae</taxon>
        <taxon>Malvoideae</taxon>
        <taxon>Gossypium</taxon>
    </lineage>
</organism>
<gene>
    <name evidence="1" type="ORF">PVK06_012023</name>
</gene>
<accession>A0ABR0QAL9</accession>
<protein>
    <submittedName>
        <fullName evidence="1">Uncharacterized protein</fullName>
    </submittedName>
</protein>
<proteinExistence type="predicted"/>
<dbReference type="Proteomes" id="UP001358586">
    <property type="component" value="Chromosome 4"/>
</dbReference>
<dbReference type="EMBL" id="JARKNE010000004">
    <property type="protein sequence ID" value="KAK5836249.1"/>
    <property type="molecule type" value="Genomic_DNA"/>
</dbReference>
<comment type="caution">
    <text evidence="1">The sequence shown here is derived from an EMBL/GenBank/DDBJ whole genome shotgun (WGS) entry which is preliminary data.</text>
</comment>
<evidence type="ECO:0000313" key="1">
    <source>
        <dbReference type="EMBL" id="KAK5836249.1"/>
    </source>
</evidence>
<name>A0ABR0QAL9_GOSAR</name>
<reference evidence="1 2" key="1">
    <citation type="submission" date="2023-03" db="EMBL/GenBank/DDBJ databases">
        <title>WGS of Gossypium arboreum.</title>
        <authorList>
            <person name="Yu D."/>
        </authorList>
    </citation>
    <scope>NUCLEOTIDE SEQUENCE [LARGE SCALE GENOMIC DNA]</scope>
    <source>
        <tissue evidence="1">Leaf</tissue>
    </source>
</reference>
<evidence type="ECO:0000313" key="2">
    <source>
        <dbReference type="Proteomes" id="UP001358586"/>
    </source>
</evidence>
<sequence length="100" mass="11706">MRPARAYVMHIIEGVLMLDANNNKFIWMPYSLPDIALVIPPSAHIHSHLWCINVPLLNFQMVEWYDEDRVLCVQHIPDPPWSLGVEHEINKKGKHDKNWA</sequence>
<keyword evidence="2" id="KW-1185">Reference proteome</keyword>